<dbReference type="EMBL" id="MU275842">
    <property type="protein sequence ID" value="KAI0052986.1"/>
    <property type="molecule type" value="Genomic_DNA"/>
</dbReference>
<accession>A0ACB8SA17</accession>
<proteinExistence type="predicted"/>
<evidence type="ECO:0000313" key="2">
    <source>
        <dbReference type="Proteomes" id="UP000814033"/>
    </source>
</evidence>
<evidence type="ECO:0000313" key="1">
    <source>
        <dbReference type="EMBL" id="KAI0052986.1"/>
    </source>
</evidence>
<organism evidence="1 2">
    <name type="scientific">Auriscalpium vulgare</name>
    <dbReference type="NCBI Taxonomy" id="40419"/>
    <lineage>
        <taxon>Eukaryota</taxon>
        <taxon>Fungi</taxon>
        <taxon>Dikarya</taxon>
        <taxon>Basidiomycota</taxon>
        <taxon>Agaricomycotina</taxon>
        <taxon>Agaricomycetes</taxon>
        <taxon>Russulales</taxon>
        <taxon>Auriscalpiaceae</taxon>
        <taxon>Auriscalpium</taxon>
    </lineage>
</organism>
<protein>
    <submittedName>
        <fullName evidence="1">AMP binding protein</fullName>
    </submittedName>
</protein>
<dbReference type="Proteomes" id="UP000814033">
    <property type="component" value="Unassembled WGS sequence"/>
</dbReference>
<gene>
    <name evidence="1" type="ORF">FA95DRAFT_1552864</name>
</gene>
<comment type="caution">
    <text evidence="1">The sequence shown here is derived from an EMBL/GenBank/DDBJ whole genome shotgun (WGS) entry which is preliminary data.</text>
</comment>
<keyword evidence="2" id="KW-1185">Reference proteome</keyword>
<reference evidence="1" key="1">
    <citation type="submission" date="2021-02" db="EMBL/GenBank/DDBJ databases">
        <authorList>
            <consortium name="DOE Joint Genome Institute"/>
            <person name="Ahrendt S."/>
            <person name="Looney B.P."/>
            <person name="Miyauchi S."/>
            <person name="Morin E."/>
            <person name="Drula E."/>
            <person name="Courty P.E."/>
            <person name="Chicoki N."/>
            <person name="Fauchery L."/>
            <person name="Kohler A."/>
            <person name="Kuo A."/>
            <person name="Labutti K."/>
            <person name="Pangilinan J."/>
            <person name="Lipzen A."/>
            <person name="Riley R."/>
            <person name="Andreopoulos W."/>
            <person name="He G."/>
            <person name="Johnson J."/>
            <person name="Barry K.W."/>
            <person name="Grigoriev I.V."/>
            <person name="Nagy L."/>
            <person name="Hibbett D."/>
            <person name="Henrissat B."/>
            <person name="Matheny P.B."/>
            <person name="Labbe J."/>
            <person name="Martin F."/>
        </authorList>
    </citation>
    <scope>NUCLEOTIDE SEQUENCE</scope>
    <source>
        <strain evidence="1">FP105234-sp</strain>
    </source>
</reference>
<name>A0ACB8SA17_9AGAM</name>
<reference evidence="1" key="2">
    <citation type="journal article" date="2022" name="New Phytol.">
        <title>Evolutionary transition to the ectomycorrhizal habit in the genomes of a hyperdiverse lineage of mushroom-forming fungi.</title>
        <authorList>
            <person name="Looney B."/>
            <person name="Miyauchi S."/>
            <person name="Morin E."/>
            <person name="Drula E."/>
            <person name="Courty P.E."/>
            <person name="Kohler A."/>
            <person name="Kuo A."/>
            <person name="LaButti K."/>
            <person name="Pangilinan J."/>
            <person name="Lipzen A."/>
            <person name="Riley R."/>
            <person name="Andreopoulos W."/>
            <person name="He G."/>
            <person name="Johnson J."/>
            <person name="Nolan M."/>
            <person name="Tritt A."/>
            <person name="Barry K.W."/>
            <person name="Grigoriev I.V."/>
            <person name="Nagy L.G."/>
            <person name="Hibbett D."/>
            <person name="Henrissat B."/>
            <person name="Matheny P.B."/>
            <person name="Labbe J."/>
            <person name="Martin F.M."/>
        </authorList>
    </citation>
    <scope>NUCLEOTIDE SEQUENCE</scope>
    <source>
        <strain evidence="1">FP105234-sp</strain>
    </source>
</reference>
<sequence>MRVYTSGHFPPVELVSESIWTYLFDTTRHDPTLPAFIDGPTGRTLSRAELRDLTLRLAHGVRSLPEGARVRRGDTAMIFSPNGPGWPIVLLGLIAAGARATLANSAYTAGELAFQYIDSGARLLFVHPDLVGVAKEMFAQLGVPEAEARKRMVLLQFEGGAEAARKEGIVAFDDLLGHGALAEGERFSAEDAKKETVLLCYSSGTTGKPKGVETTHTNLTSVVAITKPAQAHLKPGQDVMIGVLPYYHIYGVVKLLLFPLYMGFPVVIMPKFDPDRFCYNIERYKVTAAYIVPPIILALIHHPAVTKYDMRTLSTISSGAAPLGAEIVDAAVKRLNSVGANITIGQGYGLTETSPVTHVLPPAYHLSKLGSIGPLLPNLEARLVADDDGDVVVDAKDGERGEVWIRGPIVMKGYLNNPTATANAITPDGWFKTGDIGVRDKDGFYAIVDRKKELIKYKGFQVPPAELEAKLLQHPDIVDAAVVGIDDPAQATELPRAYVVHRDGLSKAPKSFPQDVQKWIQSRVAKHKFLRGGVVVIDVVPKSAAGKILRKNLRERAKEEVRVSGQAKAKL</sequence>